<organism evidence="1 2">
    <name type="scientific">Rhodococcus erythropolis</name>
    <name type="common">Arthrobacter picolinophilus</name>
    <dbReference type="NCBI Taxonomy" id="1833"/>
    <lineage>
        <taxon>Bacteria</taxon>
        <taxon>Bacillati</taxon>
        <taxon>Actinomycetota</taxon>
        <taxon>Actinomycetes</taxon>
        <taxon>Mycobacteriales</taxon>
        <taxon>Nocardiaceae</taxon>
        <taxon>Rhodococcus</taxon>
        <taxon>Rhodococcus erythropolis group</taxon>
    </lineage>
</organism>
<evidence type="ECO:0000313" key="1">
    <source>
        <dbReference type="EMBL" id="MBH5145532.1"/>
    </source>
</evidence>
<dbReference type="Proteomes" id="UP000627573">
    <property type="component" value="Unassembled WGS sequence"/>
</dbReference>
<sequence length="52" mass="6014">MRFRYIGTEEMIYQGPPARVLGYGDIVRALTNPNPRYFEPLEANPELDGQEQ</sequence>
<keyword evidence="2" id="KW-1185">Reference proteome</keyword>
<gene>
    <name evidence="1" type="ORF">I3517_23320</name>
</gene>
<dbReference type="RefSeq" id="WP_167349918.1">
    <property type="nucleotide sequence ID" value="NZ_CP176579.1"/>
</dbReference>
<proteinExistence type="predicted"/>
<protein>
    <submittedName>
        <fullName evidence="1">Uncharacterized protein</fullName>
    </submittedName>
</protein>
<name>A0A8I1D8T5_RHOER</name>
<reference evidence="1 2" key="1">
    <citation type="submission" date="2020-12" db="EMBL/GenBank/DDBJ databases">
        <title>Draft genome sequence of furan degrading bacterial strain FUR100.</title>
        <authorList>
            <person name="Woiski C."/>
        </authorList>
    </citation>
    <scope>NUCLEOTIDE SEQUENCE [LARGE SCALE GENOMIC DNA]</scope>
    <source>
        <strain evidence="1 2">FUR100</strain>
    </source>
</reference>
<dbReference type="EMBL" id="JAECSB010000082">
    <property type="protein sequence ID" value="MBH5145532.1"/>
    <property type="molecule type" value="Genomic_DNA"/>
</dbReference>
<dbReference type="AlphaFoldDB" id="A0A8I1D8T5"/>
<comment type="caution">
    <text evidence="1">The sequence shown here is derived from an EMBL/GenBank/DDBJ whole genome shotgun (WGS) entry which is preliminary data.</text>
</comment>
<evidence type="ECO:0000313" key="2">
    <source>
        <dbReference type="Proteomes" id="UP000627573"/>
    </source>
</evidence>
<accession>A0A8I1D8T5</accession>